<feature type="region of interest" description="Disordered" evidence="5">
    <location>
        <begin position="155"/>
        <end position="208"/>
    </location>
</feature>
<keyword evidence="3" id="KW-0862">Zinc</keyword>
<comment type="caution">
    <text evidence="7">The sequence shown here is derived from an EMBL/GenBank/DDBJ whole genome shotgun (WGS) entry which is preliminary data.</text>
</comment>
<evidence type="ECO:0000313" key="8">
    <source>
        <dbReference type="Proteomes" id="UP001146351"/>
    </source>
</evidence>
<dbReference type="InterPro" id="IPR052819">
    <property type="entry name" value="Chromatin_regulatory_protein"/>
</dbReference>
<dbReference type="Pfam" id="PF00628">
    <property type="entry name" value="PHD"/>
    <property type="match status" value="1"/>
</dbReference>
<feature type="region of interest" description="Disordered" evidence="5">
    <location>
        <begin position="525"/>
        <end position="575"/>
    </location>
</feature>
<dbReference type="GO" id="GO:0032221">
    <property type="term" value="C:Rpd3S complex"/>
    <property type="evidence" value="ECO:0007669"/>
    <property type="project" value="TreeGrafter"/>
</dbReference>
<feature type="region of interest" description="Disordered" evidence="5">
    <location>
        <begin position="252"/>
        <end position="308"/>
    </location>
</feature>
<dbReference type="InterPro" id="IPR011011">
    <property type="entry name" value="Znf_FYVE_PHD"/>
</dbReference>
<keyword evidence="1" id="KW-0479">Metal-binding</keyword>
<feature type="region of interest" description="Disordered" evidence="5">
    <location>
        <begin position="974"/>
        <end position="1105"/>
    </location>
</feature>
<evidence type="ECO:0000256" key="1">
    <source>
        <dbReference type="ARBA" id="ARBA00022723"/>
    </source>
</evidence>
<proteinExistence type="predicted"/>
<feature type="compositionally biased region" description="Basic and acidic residues" evidence="5">
    <location>
        <begin position="192"/>
        <end position="202"/>
    </location>
</feature>
<dbReference type="GO" id="GO:0006357">
    <property type="term" value="P:regulation of transcription by RNA polymerase II"/>
    <property type="evidence" value="ECO:0007669"/>
    <property type="project" value="TreeGrafter"/>
</dbReference>
<dbReference type="EMBL" id="JAPQKO010000004">
    <property type="protein sequence ID" value="KAJ5166039.1"/>
    <property type="molecule type" value="Genomic_DNA"/>
</dbReference>
<dbReference type="OrthoDB" id="5876363at2759"/>
<protein>
    <recommendedName>
        <fullName evidence="6">PHD-type domain-containing protein</fullName>
    </recommendedName>
</protein>
<dbReference type="Proteomes" id="UP001146351">
    <property type="component" value="Unassembled WGS sequence"/>
</dbReference>
<dbReference type="AlphaFoldDB" id="A0A9W9I3W5"/>
<feature type="region of interest" description="Disordered" evidence="5">
    <location>
        <begin position="14"/>
        <end position="53"/>
    </location>
</feature>
<dbReference type="Gene3D" id="3.30.40.10">
    <property type="entry name" value="Zinc/RING finger domain, C3HC4 (zinc finger)"/>
    <property type="match status" value="2"/>
</dbReference>
<feature type="region of interest" description="Disordered" evidence="5">
    <location>
        <begin position="428"/>
        <end position="498"/>
    </location>
</feature>
<feature type="region of interest" description="Disordered" evidence="5">
    <location>
        <begin position="596"/>
        <end position="651"/>
    </location>
</feature>
<sequence>MAPNTDRNIVLRASRAGGTKAAVPPTAMGCADRASRQVHSEPAKTATPHPLYSKIPRPKRAIRAQGHAPVIEATVEPIQSTWEEPRVARACPTWLDADSKSAQYHEVLKTMKPLGQYPSPAEYKSVGLRPPSRQVLKQALLASCAEIDDADLMTDTPLTPVADDAISPDATCPDEDQGVQSTVASKSRARREKGGNGDDKPPTGDMNTALGMKAASALNGRLNGTLHLRVNRSLDPDSDGNLEGSLKSTYKSSMMEPTLDPPLDSPLDTSPATPVSNAVAPTAQPSVSPAETPVGELTSHLTFPSLPCHPETPPVTAVVDNMASQPEEVAGPDFLAVLETLPSPTSAIYDVAQLKGVVENAVRHSSGRGEHDVALSLVHYWSRANGDDFKLSLIHNLGREEADHSLELALRTMLRSSVEDASEWLKTNFPSSNLDSGSDSSLSSAKSPNPQPSSRTSFKVADIYRDTSGPKLEEAFVNGKTNTAPLKRPKRPCPVNENPYKRHLEWDADPSMSENLQNKRLCLSEQTSMESPEAQESSVRSVRSVRSESPDTSDAEPVSVFPRPKSNSPRVLRNPEEQRLERIRWRQDWTIKVQASKKKSRSRSRSSGKPLTIGWDPQTSDSAYSERENDWDSSYERRRDPESIEPPENVDNCTICDGGGELLCCDTCEYAFHFRCLKPAIDPKKAPKGAWFCPRCEPQISFTRAIRQGEFGTRKTEYTPPTDIKNYFLGVGEVIDRGSRIYKEIPHLPRLTKPPKKGTPAVAINDPSLLKLWENGQLLRCTKCGLTTLQTRPMIRCDYCTCRWHLDCLDPPVPRPLPIPRLTAGCVRTMFVIDGRVQERRVRRPKNTVSDVDIDILTSDDPKETSFDDDWREKRFRLPAGDVIMSFISAVHEDARRREQRYYGRIQKTAVDVARRLTFEHFYVGPHTPASPPLPAPLERNITAAIEGMKSGHVSSEQYDAASALLGLSQSHPRAAVGDQTATDPPQPHSLDTNSEESATVEASESVLSPRADTASAIGVSQPAIEADARPEAGISQTAPRARLPASRPSSTPRRTPALAPETSKSDTDVPSRTRASARKKRSRNESLASTANEPAQKRRHTDSD</sequence>
<dbReference type="InterPro" id="IPR001965">
    <property type="entry name" value="Znf_PHD"/>
</dbReference>
<feature type="domain" description="PHD-type" evidence="6">
    <location>
        <begin position="650"/>
        <end position="699"/>
    </location>
</feature>
<dbReference type="InterPro" id="IPR019786">
    <property type="entry name" value="Zinc_finger_PHD-type_CS"/>
</dbReference>
<accession>A0A9W9I3W5</accession>
<feature type="compositionally biased region" description="Basic and acidic residues" evidence="5">
    <location>
        <begin position="624"/>
        <end position="642"/>
    </location>
</feature>
<dbReference type="GO" id="GO:0008270">
    <property type="term" value="F:zinc ion binding"/>
    <property type="evidence" value="ECO:0007669"/>
    <property type="project" value="UniProtKB-KW"/>
</dbReference>
<feature type="compositionally biased region" description="Basic and acidic residues" evidence="5">
    <location>
        <begin position="33"/>
        <end position="42"/>
    </location>
</feature>
<organism evidence="7 8">
    <name type="scientific">Penicillium capsulatum</name>
    <dbReference type="NCBI Taxonomy" id="69766"/>
    <lineage>
        <taxon>Eukaryota</taxon>
        <taxon>Fungi</taxon>
        <taxon>Dikarya</taxon>
        <taxon>Ascomycota</taxon>
        <taxon>Pezizomycotina</taxon>
        <taxon>Eurotiomycetes</taxon>
        <taxon>Eurotiomycetidae</taxon>
        <taxon>Eurotiales</taxon>
        <taxon>Aspergillaceae</taxon>
        <taxon>Penicillium</taxon>
    </lineage>
</organism>
<reference evidence="7" key="1">
    <citation type="submission" date="2022-11" db="EMBL/GenBank/DDBJ databases">
        <authorList>
            <person name="Petersen C."/>
        </authorList>
    </citation>
    <scope>NUCLEOTIDE SEQUENCE</scope>
    <source>
        <strain evidence="7">IBT 21917</strain>
    </source>
</reference>
<dbReference type="SUPFAM" id="SSF57903">
    <property type="entry name" value="FYVE/PHD zinc finger"/>
    <property type="match status" value="2"/>
</dbReference>
<evidence type="ECO:0000256" key="2">
    <source>
        <dbReference type="ARBA" id="ARBA00022771"/>
    </source>
</evidence>
<reference evidence="7" key="2">
    <citation type="journal article" date="2023" name="IMA Fungus">
        <title>Comparative genomic study of the Penicillium genus elucidates a diverse pangenome and 15 lateral gene transfer events.</title>
        <authorList>
            <person name="Petersen C."/>
            <person name="Sorensen T."/>
            <person name="Nielsen M.R."/>
            <person name="Sondergaard T.E."/>
            <person name="Sorensen J.L."/>
            <person name="Fitzpatrick D.A."/>
            <person name="Frisvad J.C."/>
            <person name="Nielsen K.L."/>
        </authorList>
    </citation>
    <scope>NUCLEOTIDE SEQUENCE</scope>
    <source>
        <strain evidence="7">IBT 21917</strain>
    </source>
</reference>
<keyword evidence="8" id="KW-1185">Reference proteome</keyword>
<dbReference type="PROSITE" id="PS01359">
    <property type="entry name" value="ZF_PHD_1"/>
    <property type="match status" value="1"/>
</dbReference>
<evidence type="ECO:0000256" key="3">
    <source>
        <dbReference type="ARBA" id="ARBA00022833"/>
    </source>
</evidence>
<dbReference type="CDD" id="cd15532">
    <property type="entry name" value="PHD2_CHD_II"/>
    <property type="match status" value="1"/>
</dbReference>
<evidence type="ECO:0000256" key="4">
    <source>
        <dbReference type="PROSITE-ProRule" id="PRU00146"/>
    </source>
</evidence>
<feature type="compositionally biased region" description="Low complexity" evidence="5">
    <location>
        <begin position="996"/>
        <end position="1007"/>
    </location>
</feature>
<dbReference type="PROSITE" id="PS50016">
    <property type="entry name" value="ZF_PHD_2"/>
    <property type="match status" value="1"/>
</dbReference>
<dbReference type="SMART" id="SM00249">
    <property type="entry name" value="PHD"/>
    <property type="match status" value="2"/>
</dbReference>
<evidence type="ECO:0000259" key="6">
    <source>
        <dbReference type="PROSITE" id="PS50016"/>
    </source>
</evidence>
<evidence type="ECO:0000313" key="7">
    <source>
        <dbReference type="EMBL" id="KAJ5166039.1"/>
    </source>
</evidence>
<dbReference type="PANTHER" id="PTHR47636">
    <property type="entry name" value="TRANSCRIPTIONAL REGULATORY PROTEIN RCO1"/>
    <property type="match status" value="1"/>
</dbReference>
<keyword evidence="2 4" id="KW-0863">Zinc-finger</keyword>
<feature type="compositionally biased region" description="Low complexity" evidence="5">
    <location>
        <begin position="430"/>
        <end position="448"/>
    </location>
</feature>
<dbReference type="InterPro" id="IPR013083">
    <property type="entry name" value="Znf_RING/FYVE/PHD"/>
</dbReference>
<feature type="compositionally biased region" description="Basic residues" evidence="5">
    <location>
        <begin position="596"/>
        <end position="606"/>
    </location>
</feature>
<evidence type="ECO:0000256" key="5">
    <source>
        <dbReference type="SAM" id="MobiDB-lite"/>
    </source>
</evidence>
<name>A0A9W9I3W5_9EURO</name>
<dbReference type="InterPro" id="IPR019787">
    <property type="entry name" value="Znf_PHD-finger"/>
</dbReference>
<gene>
    <name evidence="7" type="ORF">N7492_006335</name>
</gene>
<dbReference type="PANTHER" id="PTHR47636:SF1">
    <property type="entry name" value="TRANSCRIPTIONAL REGULATORY PROTEIN RCO1"/>
    <property type="match status" value="1"/>
</dbReference>